<dbReference type="Gene3D" id="1.50.10.10">
    <property type="match status" value="1"/>
</dbReference>
<dbReference type="GO" id="GO:0005975">
    <property type="term" value="P:carbohydrate metabolic process"/>
    <property type="evidence" value="ECO:0007669"/>
    <property type="project" value="InterPro"/>
</dbReference>
<dbReference type="GO" id="GO:0016757">
    <property type="term" value="F:glycosyltransferase activity"/>
    <property type="evidence" value="ECO:0007669"/>
    <property type="project" value="UniProtKB-ARBA"/>
</dbReference>
<dbReference type="SUPFAM" id="SSF74650">
    <property type="entry name" value="Galactose mutarotase-like"/>
    <property type="match status" value="1"/>
</dbReference>
<dbReference type="InterPro" id="IPR012341">
    <property type="entry name" value="6hp_glycosidase-like_sf"/>
</dbReference>
<dbReference type="EMBL" id="FRDM01000032">
    <property type="protein sequence ID" value="SHN87056.1"/>
    <property type="molecule type" value="Genomic_DNA"/>
</dbReference>
<proteinExistence type="inferred from homology"/>
<evidence type="ECO:0000313" key="9">
    <source>
        <dbReference type="EMBL" id="SHN87056.1"/>
    </source>
</evidence>
<keyword evidence="9" id="KW-0378">Hydrolase</keyword>
<reference evidence="9 10" key="1">
    <citation type="submission" date="2016-12" db="EMBL/GenBank/DDBJ databases">
        <authorList>
            <person name="Song W.-J."/>
            <person name="Kurnit D.M."/>
        </authorList>
    </citation>
    <scope>NUCLEOTIDE SEQUENCE [LARGE SCALE GENOMIC DNA]</scope>
    <source>
        <strain evidence="9 10">DSM 43162</strain>
    </source>
</reference>
<evidence type="ECO:0000256" key="1">
    <source>
        <dbReference type="ARBA" id="ARBA00006768"/>
    </source>
</evidence>
<evidence type="ECO:0000256" key="3">
    <source>
        <dbReference type="PIRSR" id="PIRSR036289-50"/>
    </source>
</evidence>
<dbReference type="PIRSF" id="PIRSF036289">
    <property type="entry name" value="Glycosyl_hydrolase_malt_phosph"/>
    <property type="match status" value="1"/>
</dbReference>
<dbReference type="InterPro" id="IPR011013">
    <property type="entry name" value="Gal_mutarotase_sf_dom"/>
</dbReference>
<dbReference type="RefSeq" id="WP_072920486.1">
    <property type="nucleotide sequence ID" value="NZ_FRDM01000032.1"/>
</dbReference>
<dbReference type="InterPro" id="IPR037018">
    <property type="entry name" value="GH65_N"/>
</dbReference>
<organism evidence="9 10">
    <name type="scientific">Geodermatophilus obscurus</name>
    <dbReference type="NCBI Taxonomy" id="1861"/>
    <lineage>
        <taxon>Bacteria</taxon>
        <taxon>Bacillati</taxon>
        <taxon>Actinomycetota</taxon>
        <taxon>Actinomycetes</taxon>
        <taxon>Geodermatophilales</taxon>
        <taxon>Geodermatophilaceae</taxon>
        <taxon>Geodermatophilus</taxon>
    </lineage>
</organism>
<dbReference type="Pfam" id="PF03633">
    <property type="entry name" value="Glyco_hydro_65C"/>
    <property type="match status" value="1"/>
</dbReference>
<evidence type="ECO:0000313" key="10">
    <source>
        <dbReference type="Proteomes" id="UP000184428"/>
    </source>
</evidence>
<dbReference type="PANTHER" id="PTHR11051:SF13">
    <property type="entry name" value="GLYCOSYL TRANSFERASE"/>
    <property type="match status" value="1"/>
</dbReference>
<gene>
    <name evidence="9" type="ORF">SAMN05660350_04071</name>
</gene>
<dbReference type="Gene3D" id="2.60.420.10">
    <property type="entry name" value="Maltose phosphorylase, domain 3"/>
    <property type="match status" value="1"/>
</dbReference>
<feature type="domain" description="Glycoside hydrolase family 65 N-terminal" evidence="8">
    <location>
        <begin position="15"/>
        <end position="268"/>
    </location>
</feature>
<feature type="binding site" evidence="4">
    <location>
        <begin position="588"/>
        <end position="589"/>
    </location>
    <ligand>
        <name>substrate</name>
    </ligand>
</feature>
<dbReference type="Proteomes" id="UP000184428">
    <property type="component" value="Unassembled WGS sequence"/>
</dbReference>
<name>A0A1M7UVX2_9ACTN</name>
<dbReference type="Pfam" id="PF03636">
    <property type="entry name" value="Glyco_hydro_65N"/>
    <property type="match status" value="1"/>
</dbReference>
<dbReference type="InterPro" id="IPR005196">
    <property type="entry name" value="Glyco_hydro_65_N"/>
</dbReference>
<dbReference type="InterPro" id="IPR005195">
    <property type="entry name" value="Glyco_hydro_65_M"/>
</dbReference>
<feature type="binding site" evidence="4">
    <location>
        <begin position="359"/>
        <end position="360"/>
    </location>
    <ligand>
        <name>substrate</name>
    </ligand>
</feature>
<dbReference type="GO" id="GO:0030246">
    <property type="term" value="F:carbohydrate binding"/>
    <property type="evidence" value="ECO:0007669"/>
    <property type="project" value="InterPro"/>
</dbReference>
<protein>
    <submittedName>
        <fullName evidence="9">Trehalose and maltose hydrolase (Possible phosphorylase)</fullName>
    </submittedName>
</protein>
<dbReference type="Pfam" id="PF03632">
    <property type="entry name" value="Glyco_hydro_65m"/>
    <property type="match status" value="1"/>
</dbReference>
<evidence type="ECO:0000259" key="8">
    <source>
        <dbReference type="Pfam" id="PF03636"/>
    </source>
</evidence>
<sequence length="777" mass="84104">MSAPTLDTEPWLVREPHVDLETLGVTESVFSLSNGYLGIRGTLDEVEPFGMRGTYLSGVYETHPLSYPEGGYGHPEVGEALLTVADGTPLRLLVDGIPLDVREVRPQVHERTLDLRAGTLDRRVRWTALSGTTIEVSSRRVVSLAERSVCAVRYEVRALDGPAHVVVRSELVAGEITPTGVENDDPRVAEALDSAFETLATAREASGGAFASRTRRSGITVAAAVSHDVDGGRVSTHDDRHRVVTTVAADLHAGESVSIVKFVGYSWSYDAGPDSVVGEASAAVSSALDLAWEGLLAGQRAVLDELWATADVEVDGDPELQQALRYTIFQLCCSAACISDAPVGAKGLTGMGYSGHTFWDVEGFVLPALTLLRPDAAARLLRWRAETIDSARERARTLGLAGAAFAWRTITGREVSAYWPASTAAMHVNADVARAFWLYQNVTGADLDSVGGLAVLVETARLWMSLGHEDAAGGWHLFGMTGPDEYTGVVDDNVFTNLMARANLRRAADACRRLQARAAELGVDSAETAAWRAAAEAVHVPWDEGLRVHPMKDNFTAYEEWPFEDRRDAYPVQQHHHYAAFYRRQVLKQADLVQALWWCRDEFTAEEVARDLDYYEARTVRDSSLSAAVQAVVCAQAQHPDLALRYLREAALVDLRDVQGGTAEGLHLASVGGAWLAFVAGLGGLREDHEDLELAPLLPSSLSRTAYSVTWRGRLLRVETTRQGTTVTLVRGGEPVTVVVDGAALSVTAAAPVSVPLRAPTPLLDEPRQPVGREPRA</sequence>
<evidence type="ECO:0000259" key="7">
    <source>
        <dbReference type="Pfam" id="PF03633"/>
    </source>
</evidence>
<evidence type="ECO:0000259" key="6">
    <source>
        <dbReference type="Pfam" id="PF03632"/>
    </source>
</evidence>
<accession>A0A1M7UVX2</accession>
<evidence type="ECO:0000256" key="4">
    <source>
        <dbReference type="PIRSR" id="PIRSR036289-51"/>
    </source>
</evidence>
<dbReference type="InterPro" id="IPR008928">
    <property type="entry name" value="6-hairpin_glycosidase_sf"/>
</dbReference>
<dbReference type="AlphaFoldDB" id="A0A1M7UVX2"/>
<dbReference type="Gene3D" id="2.70.98.40">
    <property type="entry name" value="Glycoside hydrolase, family 65, N-terminal domain"/>
    <property type="match status" value="1"/>
</dbReference>
<dbReference type="OrthoDB" id="9816160at2"/>
<feature type="region of interest" description="Disordered" evidence="5">
    <location>
        <begin position="758"/>
        <end position="777"/>
    </location>
</feature>
<feature type="domain" description="Glycoside hydrolase family 65 central catalytic" evidence="6">
    <location>
        <begin position="325"/>
        <end position="675"/>
    </location>
</feature>
<dbReference type="InterPro" id="IPR005194">
    <property type="entry name" value="Glyco_hydro_65_C"/>
</dbReference>
<keyword evidence="2" id="KW-0326">Glycosidase</keyword>
<comment type="similarity">
    <text evidence="1">Belongs to the glycosyl hydrolase 65 family.</text>
</comment>
<dbReference type="InterPro" id="IPR017045">
    <property type="entry name" value="Malt_Pase/Glycosyl_Hdrlase"/>
</dbReference>
<feature type="active site" description="Proton donor" evidence="3">
    <location>
        <position position="485"/>
    </location>
</feature>
<evidence type="ECO:0000256" key="2">
    <source>
        <dbReference type="ARBA" id="ARBA00023295"/>
    </source>
</evidence>
<dbReference type="GO" id="GO:0004553">
    <property type="term" value="F:hydrolase activity, hydrolyzing O-glycosyl compounds"/>
    <property type="evidence" value="ECO:0007669"/>
    <property type="project" value="TreeGrafter"/>
</dbReference>
<feature type="domain" description="Glycoside hydrolase family 65 C-terminal" evidence="7">
    <location>
        <begin position="685"/>
        <end position="745"/>
    </location>
</feature>
<evidence type="ECO:0000256" key="5">
    <source>
        <dbReference type="SAM" id="MobiDB-lite"/>
    </source>
</evidence>
<dbReference type="SUPFAM" id="SSF48208">
    <property type="entry name" value="Six-hairpin glycosidases"/>
    <property type="match status" value="1"/>
</dbReference>
<dbReference type="PANTHER" id="PTHR11051">
    <property type="entry name" value="GLYCOSYL HYDROLASE-RELATED"/>
    <property type="match status" value="1"/>
</dbReference>
<feature type="compositionally biased region" description="Basic and acidic residues" evidence="5">
    <location>
        <begin position="765"/>
        <end position="777"/>
    </location>
</feature>